<dbReference type="Proteomes" id="UP000000321">
    <property type="component" value="Unassembled WGS sequence"/>
</dbReference>
<dbReference type="BioCyc" id="AURANTIMONAS:SI859A1_03538-MONOMER"/>
<dbReference type="EMBL" id="AAPJ01000009">
    <property type="protein sequence ID" value="EAS48520.1"/>
    <property type="molecule type" value="Genomic_DNA"/>
</dbReference>
<dbReference type="InterPro" id="IPR015278">
    <property type="entry name" value="BglII-like"/>
</dbReference>
<organism evidence="1 2">
    <name type="scientific">Aurantimonas manganoxydans (strain ATCC BAA-1229 / DSM 21871 / SI85-9A1)</name>
    <dbReference type="NCBI Taxonomy" id="287752"/>
    <lineage>
        <taxon>Bacteria</taxon>
        <taxon>Pseudomonadati</taxon>
        <taxon>Pseudomonadota</taxon>
        <taxon>Alphaproteobacteria</taxon>
        <taxon>Hyphomicrobiales</taxon>
        <taxon>Aurantimonadaceae</taxon>
        <taxon>Aurantimonas</taxon>
    </lineage>
</organism>
<dbReference type="HOGENOM" id="CLU_139044_0_0_5"/>
<dbReference type="InterPro" id="IPR011335">
    <property type="entry name" value="Restrct_endonuc-II-like"/>
</dbReference>
<dbReference type="SUPFAM" id="SSF52980">
    <property type="entry name" value="Restriction endonuclease-like"/>
    <property type="match status" value="1"/>
</dbReference>
<dbReference type="GO" id="GO:0009036">
    <property type="term" value="F:type II site-specific deoxyribonuclease activity"/>
    <property type="evidence" value="ECO:0007669"/>
    <property type="project" value="InterPro"/>
</dbReference>
<evidence type="ECO:0000313" key="2">
    <source>
        <dbReference type="Proteomes" id="UP000000321"/>
    </source>
</evidence>
<reference evidence="1 2" key="1">
    <citation type="journal article" date="2008" name="Appl. Environ. Microbiol.">
        <title>Genomic insights into Mn(II) oxidation by the marine alphaproteobacterium Aurantimonas sp. strain SI85-9A1.</title>
        <authorList>
            <person name="Dick G.J."/>
            <person name="Podell S."/>
            <person name="Johnson H.A."/>
            <person name="Rivera-Espinoza Y."/>
            <person name="Bernier-Latmani R."/>
            <person name="McCarthy J.K."/>
            <person name="Torpey J.W."/>
            <person name="Clement B.G."/>
            <person name="Gaasterland T."/>
            <person name="Tebo B.M."/>
        </authorList>
    </citation>
    <scope>NUCLEOTIDE SEQUENCE [LARGE SCALE GENOMIC DNA]</scope>
    <source>
        <strain evidence="1 2">SI85-9A1</strain>
    </source>
</reference>
<dbReference type="Pfam" id="PF09195">
    <property type="entry name" value="Endonuc-BglII"/>
    <property type="match status" value="1"/>
</dbReference>
<dbReference type="GO" id="GO:0003677">
    <property type="term" value="F:DNA binding"/>
    <property type="evidence" value="ECO:0007669"/>
    <property type="project" value="InterPro"/>
</dbReference>
<dbReference type="InterPro" id="IPR011338">
    <property type="entry name" value="BamHI/BglII/BstY"/>
</dbReference>
<name>Q1YE79_AURMS</name>
<dbReference type="GO" id="GO:0000287">
    <property type="term" value="F:magnesium ion binding"/>
    <property type="evidence" value="ECO:0007669"/>
    <property type="project" value="InterPro"/>
</dbReference>
<protein>
    <recommendedName>
        <fullName evidence="3">Restriction endonuclease</fullName>
    </recommendedName>
</protein>
<sequence length="154" mass="16875">MPVMKTSIHSHCCGAERVPVNIQEDVIAAVAAINVRLERGAARSIRNQFVAELRSRGWSSEVTVARESDMSITSMRAGIGLCFQTGNMARMYADLIKLQTLYLDNAVEAAVLVLPSQPVALAIGDNIAQAARLERELEIFRKAFYVPTLVVSLE</sequence>
<gene>
    <name evidence="1" type="ORF">SI859A1_03538</name>
</gene>
<keyword evidence="2" id="KW-1185">Reference proteome</keyword>
<dbReference type="AlphaFoldDB" id="Q1YE79"/>
<comment type="caution">
    <text evidence="1">The sequence shown here is derived from an EMBL/GenBank/DDBJ whole genome shotgun (WGS) entry which is preliminary data.</text>
</comment>
<dbReference type="GO" id="GO:0009307">
    <property type="term" value="P:DNA restriction-modification system"/>
    <property type="evidence" value="ECO:0007669"/>
    <property type="project" value="InterPro"/>
</dbReference>
<accession>Q1YE79</accession>
<dbReference type="Gene3D" id="3.40.91.20">
    <property type="match status" value="1"/>
</dbReference>
<evidence type="ECO:0008006" key="3">
    <source>
        <dbReference type="Google" id="ProtNLM"/>
    </source>
</evidence>
<evidence type="ECO:0000313" key="1">
    <source>
        <dbReference type="EMBL" id="EAS48520.1"/>
    </source>
</evidence>
<proteinExistence type="predicted"/>